<dbReference type="AlphaFoldDB" id="A0AAD7GDQ0"/>
<reference evidence="4" key="1">
    <citation type="submission" date="2023-03" db="EMBL/GenBank/DDBJ databases">
        <title>Massive genome expansion in bonnet fungi (Mycena s.s.) driven by repeated elements and novel gene families across ecological guilds.</title>
        <authorList>
            <consortium name="Lawrence Berkeley National Laboratory"/>
            <person name="Harder C.B."/>
            <person name="Miyauchi S."/>
            <person name="Viragh M."/>
            <person name="Kuo A."/>
            <person name="Thoen E."/>
            <person name="Andreopoulos B."/>
            <person name="Lu D."/>
            <person name="Skrede I."/>
            <person name="Drula E."/>
            <person name="Henrissat B."/>
            <person name="Morin E."/>
            <person name="Kohler A."/>
            <person name="Barry K."/>
            <person name="LaButti K."/>
            <person name="Morin E."/>
            <person name="Salamov A."/>
            <person name="Lipzen A."/>
            <person name="Mereny Z."/>
            <person name="Hegedus B."/>
            <person name="Baldrian P."/>
            <person name="Stursova M."/>
            <person name="Weitz H."/>
            <person name="Taylor A."/>
            <person name="Grigoriev I.V."/>
            <person name="Nagy L.G."/>
            <person name="Martin F."/>
            <person name="Kauserud H."/>
        </authorList>
    </citation>
    <scope>NUCLEOTIDE SEQUENCE</scope>
    <source>
        <strain evidence="4">CBHHK067</strain>
    </source>
</reference>
<dbReference type="Proteomes" id="UP001221757">
    <property type="component" value="Unassembled WGS sequence"/>
</dbReference>
<dbReference type="InterPro" id="IPR001487">
    <property type="entry name" value="Bromodomain"/>
</dbReference>
<evidence type="ECO:0000313" key="4">
    <source>
        <dbReference type="EMBL" id="KAJ7679894.1"/>
    </source>
</evidence>
<accession>A0AAD7GDQ0</accession>
<gene>
    <name evidence="4" type="ORF">B0H17DRAFT_1206290</name>
</gene>
<keyword evidence="5" id="KW-1185">Reference proteome</keyword>
<sequence length="200" mass="22779">MVERDFCHGYIITGKILLSDQIIEMLAPKVRDITSVDALAHTAPIQTLLVAHPDLKLQAREEEQRERVLVALRAMAEADLRKKLIQVFDGCHEAILSQKRPRQQTVQAWPEYYERIAEPISMALIKKVAHNFKVVRSTTEYAELRHYMFNNARSFNREDSQIYEDADFLQGILDKKLDELAVLVGVPGVALDLNATPAQV</sequence>
<proteinExistence type="predicted"/>
<evidence type="ECO:0000256" key="2">
    <source>
        <dbReference type="PROSITE-ProRule" id="PRU00035"/>
    </source>
</evidence>
<dbReference type="EMBL" id="JARKIE010000126">
    <property type="protein sequence ID" value="KAJ7679894.1"/>
    <property type="molecule type" value="Genomic_DNA"/>
</dbReference>
<dbReference type="InterPro" id="IPR036427">
    <property type="entry name" value="Bromodomain-like_sf"/>
</dbReference>
<comment type="caution">
    <text evidence="4">The sequence shown here is derived from an EMBL/GenBank/DDBJ whole genome shotgun (WGS) entry which is preliminary data.</text>
</comment>
<dbReference type="PROSITE" id="PS50014">
    <property type="entry name" value="BROMODOMAIN_2"/>
    <property type="match status" value="1"/>
</dbReference>
<protein>
    <recommendedName>
        <fullName evidence="3">Bromo domain-containing protein</fullName>
    </recommendedName>
</protein>
<dbReference type="SUPFAM" id="SSF47370">
    <property type="entry name" value="Bromodomain"/>
    <property type="match status" value="1"/>
</dbReference>
<organism evidence="4 5">
    <name type="scientific">Mycena rosella</name>
    <name type="common">Pink bonnet</name>
    <name type="synonym">Agaricus rosellus</name>
    <dbReference type="NCBI Taxonomy" id="1033263"/>
    <lineage>
        <taxon>Eukaryota</taxon>
        <taxon>Fungi</taxon>
        <taxon>Dikarya</taxon>
        <taxon>Basidiomycota</taxon>
        <taxon>Agaricomycotina</taxon>
        <taxon>Agaricomycetes</taxon>
        <taxon>Agaricomycetidae</taxon>
        <taxon>Agaricales</taxon>
        <taxon>Marasmiineae</taxon>
        <taxon>Mycenaceae</taxon>
        <taxon>Mycena</taxon>
    </lineage>
</organism>
<keyword evidence="1 2" id="KW-0103">Bromodomain</keyword>
<dbReference type="Gene3D" id="1.20.920.10">
    <property type="entry name" value="Bromodomain-like"/>
    <property type="match status" value="1"/>
</dbReference>
<dbReference type="Pfam" id="PF00439">
    <property type="entry name" value="Bromodomain"/>
    <property type="match status" value="1"/>
</dbReference>
<feature type="domain" description="Bromo" evidence="3">
    <location>
        <begin position="110"/>
        <end position="163"/>
    </location>
</feature>
<evidence type="ECO:0000256" key="1">
    <source>
        <dbReference type="ARBA" id="ARBA00023117"/>
    </source>
</evidence>
<dbReference type="SMART" id="SM00297">
    <property type="entry name" value="BROMO"/>
    <property type="match status" value="1"/>
</dbReference>
<dbReference type="GO" id="GO:0006325">
    <property type="term" value="P:chromatin organization"/>
    <property type="evidence" value="ECO:0007669"/>
    <property type="project" value="UniProtKB-ARBA"/>
</dbReference>
<evidence type="ECO:0000259" key="3">
    <source>
        <dbReference type="PROSITE" id="PS50014"/>
    </source>
</evidence>
<evidence type="ECO:0000313" key="5">
    <source>
        <dbReference type="Proteomes" id="UP001221757"/>
    </source>
</evidence>
<name>A0AAD7GDQ0_MYCRO</name>